<dbReference type="PROSITE" id="PS50158">
    <property type="entry name" value="ZF_CCHC"/>
    <property type="match status" value="1"/>
</dbReference>
<keyword evidence="1" id="KW-0862">Zinc</keyword>
<dbReference type="InterPro" id="IPR026960">
    <property type="entry name" value="RVT-Znf"/>
</dbReference>
<dbReference type="InterPro" id="IPR025558">
    <property type="entry name" value="DUF4283"/>
</dbReference>
<dbReference type="CDD" id="cd01650">
    <property type="entry name" value="RT_nLTR_like"/>
    <property type="match status" value="1"/>
</dbReference>
<feature type="compositionally biased region" description="Basic and acidic residues" evidence="2">
    <location>
        <begin position="312"/>
        <end position="327"/>
    </location>
</feature>
<dbReference type="Gene3D" id="3.60.10.10">
    <property type="entry name" value="Endonuclease/exonuclease/phosphatase"/>
    <property type="match status" value="1"/>
</dbReference>
<proteinExistence type="predicted"/>
<dbReference type="InterPro" id="IPR044730">
    <property type="entry name" value="RNase_H-like_dom_plant"/>
</dbReference>
<feature type="compositionally biased region" description="Basic residues" evidence="2">
    <location>
        <begin position="346"/>
        <end position="357"/>
    </location>
</feature>
<feature type="domain" description="RNase H type-1" evidence="5">
    <location>
        <begin position="1799"/>
        <end position="1928"/>
    </location>
</feature>
<dbReference type="GO" id="GO:0003676">
    <property type="term" value="F:nucleic acid binding"/>
    <property type="evidence" value="ECO:0007669"/>
    <property type="project" value="InterPro"/>
</dbReference>
<dbReference type="PANTHER" id="PTHR31635:SF196">
    <property type="entry name" value="REVERSE TRANSCRIPTASE DOMAIN-CONTAINING PROTEIN-RELATED"/>
    <property type="match status" value="1"/>
</dbReference>
<organism evidence="6 7">
    <name type="scientific">Trifolium subterraneum</name>
    <name type="common">Subterranean clover</name>
    <dbReference type="NCBI Taxonomy" id="3900"/>
    <lineage>
        <taxon>Eukaryota</taxon>
        <taxon>Viridiplantae</taxon>
        <taxon>Streptophyta</taxon>
        <taxon>Embryophyta</taxon>
        <taxon>Tracheophyta</taxon>
        <taxon>Spermatophyta</taxon>
        <taxon>Magnoliopsida</taxon>
        <taxon>eudicotyledons</taxon>
        <taxon>Gunneridae</taxon>
        <taxon>Pentapetalae</taxon>
        <taxon>rosids</taxon>
        <taxon>fabids</taxon>
        <taxon>Fabales</taxon>
        <taxon>Fabaceae</taxon>
        <taxon>Papilionoideae</taxon>
        <taxon>50 kb inversion clade</taxon>
        <taxon>NPAAA clade</taxon>
        <taxon>Hologalegina</taxon>
        <taxon>IRL clade</taxon>
        <taxon>Trifolieae</taxon>
        <taxon>Trifolium</taxon>
    </lineage>
</organism>
<feature type="region of interest" description="Disordered" evidence="2">
    <location>
        <begin position="1"/>
        <end position="99"/>
    </location>
</feature>
<dbReference type="SUPFAM" id="SSF57756">
    <property type="entry name" value="Retrovirus zinc finger-like domains"/>
    <property type="match status" value="1"/>
</dbReference>
<feature type="domain" description="CCHC-type" evidence="3">
    <location>
        <begin position="295"/>
        <end position="310"/>
    </location>
</feature>
<dbReference type="InterPro" id="IPR036875">
    <property type="entry name" value="Znf_CCHC_sf"/>
</dbReference>
<evidence type="ECO:0000259" key="4">
    <source>
        <dbReference type="PROSITE" id="PS50878"/>
    </source>
</evidence>
<dbReference type="InterPro" id="IPR002156">
    <property type="entry name" value="RNaseH_domain"/>
</dbReference>
<feature type="region of interest" description="Disordered" evidence="2">
    <location>
        <begin position="424"/>
        <end position="450"/>
    </location>
</feature>
<keyword evidence="7" id="KW-1185">Reference proteome</keyword>
<dbReference type="SUPFAM" id="SSF56672">
    <property type="entry name" value="DNA/RNA polymerases"/>
    <property type="match status" value="1"/>
</dbReference>
<dbReference type="EMBL" id="DF973976">
    <property type="protein sequence ID" value="GAU43502.1"/>
    <property type="molecule type" value="Genomic_DNA"/>
</dbReference>
<dbReference type="Gene3D" id="3.30.420.10">
    <property type="entry name" value="Ribonuclease H-like superfamily/Ribonuclease H"/>
    <property type="match status" value="1"/>
</dbReference>
<feature type="region of interest" description="Disordered" evidence="2">
    <location>
        <begin position="312"/>
        <end position="385"/>
    </location>
</feature>
<dbReference type="InterPro" id="IPR043502">
    <property type="entry name" value="DNA/RNA_pol_sf"/>
</dbReference>
<feature type="compositionally biased region" description="Low complexity" evidence="2">
    <location>
        <begin position="424"/>
        <end position="438"/>
    </location>
</feature>
<dbReference type="InterPro" id="IPR001878">
    <property type="entry name" value="Znf_CCHC"/>
</dbReference>
<evidence type="ECO:0000259" key="3">
    <source>
        <dbReference type="PROSITE" id="PS50158"/>
    </source>
</evidence>
<dbReference type="PROSITE" id="PS50878">
    <property type="entry name" value="RT_POL"/>
    <property type="match status" value="1"/>
</dbReference>
<reference evidence="7" key="1">
    <citation type="journal article" date="2017" name="Front. Plant Sci.">
        <title>Climate Clever Clovers: New Paradigm to Reduce the Environmental Footprint of Ruminants by Breeding Low Methanogenic Forages Utilizing Haplotype Variation.</title>
        <authorList>
            <person name="Kaur P."/>
            <person name="Appels R."/>
            <person name="Bayer P.E."/>
            <person name="Keeble-Gagnere G."/>
            <person name="Wang J."/>
            <person name="Hirakawa H."/>
            <person name="Shirasawa K."/>
            <person name="Vercoe P."/>
            <person name="Stefanova K."/>
            <person name="Durmic Z."/>
            <person name="Nichols P."/>
            <person name="Revell C."/>
            <person name="Isobe S.N."/>
            <person name="Edwards D."/>
            <person name="Erskine W."/>
        </authorList>
    </citation>
    <scope>NUCLEOTIDE SEQUENCE [LARGE SCALE GENOMIC DNA]</scope>
    <source>
        <strain evidence="7">cv. Daliak</strain>
    </source>
</reference>
<dbReference type="InterPro" id="IPR036397">
    <property type="entry name" value="RNaseH_sf"/>
</dbReference>
<evidence type="ECO:0000313" key="6">
    <source>
        <dbReference type="EMBL" id="GAU43502.1"/>
    </source>
</evidence>
<feature type="domain" description="Reverse transcriptase" evidence="4">
    <location>
        <begin position="1077"/>
        <end position="1358"/>
    </location>
</feature>
<sequence>MSALLRQTNENPDANPKKSKDEEDLQERSTKKMKGGHVDGVLSSAQPNETTEIVHSQTAEKVNEKSYCDMVLGRNGGKGSGEGEDDDEIGEEEGGDGGNMKVEERMDGNYACPEFVFSKLEEKRIFRPWRRGVIVKLLGRRIGYKALETRLKQMWVRKGVISIIDLGNDYYLVAFTHEDGQYAALMDGPWFIYDHYLTVKEWCPNFHPESDTIEEVAVWVRISGLPIEYYDSKVLNFIGNRVGKTVKVDKNTLMQERGKYARLCVQVDLTKPLLAMFTIKGRKYNIEYEGLHMLCLTCGKFGHYKEGCPDKVKRNEDQQGEGRRSNEGDAQQSGMGGNRDEGPWRVVHKQRRNRKSAPAKNGTMVDGKGNNFPAKQNAVPMSNHGGAKISGSRFIALSEDNCELSVEDMERDELNVRNDGETEVLNNGQQNLNGINVNDNRNKRDMNGDGAKKGEVIMEKLNKGQKLATRGGVFKGKTVSQVKKGVENLAGKMGVDWIENLKDQYNKPKPISGERTKSGEVQNEMSKNFEGELGPASVSRLGQVDANLINAPRPPNTGGTLASTTSSLTRHEAEMGVEVEVFEDANDQSSMGKVSQIWKWFKRLLFLNNKLAEAWFCKQYISMYKPVLLVIVETRCDPLRLEKTFKRLGYDGLEASEVHGYAGGIAVAWQKHNINVEVCVKKFQFMHLKVNYPRGEYWFFTPIYASPNEENRKQMWEDLRVISNSMREAWLVAGDFNDIACMEEKKGGASASMRRCNKFRERISACELLDMGAMGPKFTWRGPVFHGGQRIYERLDRALCNEKWRLNYPDGSVKVLTRVAFSDHHPMLISPMDAHYINAPRQFKFESAWLLDDSYSKMLADSWKKDMPVLHNLENVQRGITSWKLQTFDQVILKKKELMARLAGIQSCIYQSNNSGGLQRLEYKLQAELSKILEKEELMWFQRSRAQWLTDGDRNTRYYHTKIVRRRRRNNIIMLKNDHGDWIEDIDQLQGMVKQFYQNLFSNTRITCEWYQMDITFPSLENDVLRELAAPCTKDEVKRALFAMKPWKAPGPDGFPAGFYQKAWDMVGSEVCDFVSNVWDNPSTISSVNQTDICLIPKVQQPEVVTQFRPISLCNTIYKIVSKVIVERLKEHIPRLISPFQTGFVPGRIIHENIIVAKEMAHSMHKMKGRKGAFAIKVDLSKAYDKISWECIWRVLCEIKLPLNLVNIIMHAVTSVETNVKWNGARSEFFRPQRGIRQGDPISPYLFVLCMDKLSHLIIHEVNKGTWKGIKAGRNGPMVSHLMFADDLLLFGEAKEEQMQCVIDTLNNFCKLSGQEVNHEKTNVYFSRNVSREMKNKLIRIYGFKEANNLGRYLGVPLLGRAPNKNDFQYLVEHVEVRLAGWKAKQLSFAGRVTLAKSVLEAIPIYPMMTTKIPKTCLSDIQRIQRRFIWGDTENEKKFHALSWEKVTTPKWMGGLGLRKLEDMNLACLIKVGWNFFSGTDDYWCRIIEGKYGNNEARPQDSHLWKVINGLKHHVWANCKWIVGDGRDIDAWKHVWIEDNLVLEQHTSIPQDLKGARVCDLVDDNGCWNWNDLKTWLPAELQYKLAAILPPHSDYGKDELTGMGGNIASFSVSNMYHRLRGFNMEEEDPIWRKIWKLQVPERVRSFVWRVKWERLLTNSLKNRMGLSEAGCSFCGRADETIMHALRDCTLVHQFWQQIVPFEVRGAFFMSNLQNWLHINVNYAGKVAIGQRWCDFWALACSCFWTWRNKELHEDNFMRPSNIILHIRKLGENYKNATRAMEVMGQKEKIIAHIRWKPPEGVWVKLNTDGACKEDNRAGCGGVVRGNQGEWLGGFAKGVGKCSAFVAELWGVLEGLLLVQRMGFANVELSIDSKIVVHALTSGTATSVDGYAIVRKVRRLLLLDWNVRVTHEYREANKCADALANIGCTLDMECTYFQECPAEIRHILLADELGTSSPRLIVA</sequence>
<protein>
    <submittedName>
        <fullName evidence="6">Uncharacterized protein</fullName>
    </submittedName>
</protein>
<keyword evidence="1" id="KW-0863">Zinc-finger</keyword>
<evidence type="ECO:0000256" key="2">
    <source>
        <dbReference type="SAM" id="MobiDB-lite"/>
    </source>
</evidence>
<accession>A0A2Z6P4R9</accession>
<feature type="compositionally biased region" description="Acidic residues" evidence="2">
    <location>
        <begin position="82"/>
        <end position="95"/>
    </location>
</feature>
<dbReference type="InterPro" id="IPR000477">
    <property type="entry name" value="RT_dom"/>
</dbReference>
<dbReference type="Pfam" id="PF14111">
    <property type="entry name" value="DUF4283"/>
    <property type="match status" value="1"/>
</dbReference>
<dbReference type="InterPro" id="IPR012337">
    <property type="entry name" value="RNaseH-like_sf"/>
</dbReference>
<dbReference type="SUPFAM" id="SSF53098">
    <property type="entry name" value="Ribonuclease H-like"/>
    <property type="match status" value="1"/>
</dbReference>
<dbReference type="PROSITE" id="PS50879">
    <property type="entry name" value="RNASE_H_1"/>
    <property type="match status" value="1"/>
</dbReference>
<dbReference type="InterPro" id="IPR036691">
    <property type="entry name" value="Endo/exonu/phosph_ase_sf"/>
</dbReference>
<feature type="compositionally biased region" description="Basic and acidic residues" evidence="2">
    <location>
        <begin position="15"/>
        <end position="30"/>
    </location>
</feature>
<dbReference type="Proteomes" id="UP000242715">
    <property type="component" value="Unassembled WGS sequence"/>
</dbReference>
<evidence type="ECO:0000313" key="7">
    <source>
        <dbReference type="Proteomes" id="UP000242715"/>
    </source>
</evidence>
<keyword evidence="1" id="KW-0479">Metal-binding</keyword>
<gene>
    <name evidence="6" type="ORF">TSUD_398950</name>
</gene>
<dbReference type="GO" id="GO:0004523">
    <property type="term" value="F:RNA-DNA hybrid ribonuclease activity"/>
    <property type="evidence" value="ECO:0007669"/>
    <property type="project" value="InterPro"/>
</dbReference>
<feature type="compositionally biased region" description="Polar residues" evidence="2">
    <location>
        <begin position="43"/>
        <end position="60"/>
    </location>
</feature>
<name>A0A2Z6P4R9_TRISU</name>
<evidence type="ECO:0000256" key="1">
    <source>
        <dbReference type="PROSITE-ProRule" id="PRU00047"/>
    </source>
</evidence>
<dbReference type="SUPFAM" id="SSF56219">
    <property type="entry name" value="DNase I-like"/>
    <property type="match status" value="1"/>
</dbReference>
<dbReference type="OrthoDB" id="1418668at2759"/>
<dbReference type="Pfam" id="PF03372">
    <property type="entry name" value="Exo_endo_phos"/>
    <property type="match status" value="1"/>
</dbReference>
<dbReference type="Pfam" id="PF13456">
    <property type="entry name" value="RVT_3"/>
    <property type="match status" value="1"/>
</dbReference>
<dbReference type="CDD" id="cd06222">
    <property type="entry name" value="RNase_H_like"/>
    <property type="match status" value="1"/>
</dbReference>
<dbReference type="Pfam" id="PF00078">
    <property type="entry name" value="RVT_1"/>
    <property type="match status" value="1"/>
</dbReference>
<feature type="compositionally biased region" description="Basic and acidic residues" evidence="2">
    <location>
        <begin position="440"/>
        <end position="450"/>
    </location>
</feature>
<dbReference type="PANTHER" id="PTHR31635">
    <property type="entry name" value="REVERSE TRANSCRIPTASE DOMAIN-CONTAINING PROTEIN-RELATED"/>
    <property type="match status" value="1"/>
</dbReference>
<dbReference type="InterPro" id="IPR005135">
    <property type="entry name" value="Endo/exonuclease/phosphatase"/>
</dbReference>
<dbReference type="GO" id="GO:0008270">
    <property type="term" value="F:zinc ion binding"/>
    <property type="evidence" value="ECO:0007669"/>
    <property type="project" value="UniProtKB-KW"/>
</dbReference>
<evidence type="ECO:0000259" key="5">
    <source>
        <dbReference type="PROSITE" id="PS50879"/>
    </source>
</evidence>
<feature type="compositionally biased region" description="Polar residues" evidence="2">
    <location>
        <begin position="1"/>
        <end position="12"/>
    </location>
</feature>
<dbReference type="Pfam" id="PF13966">
    <property type="entry name" value="zf-RVT"/>
    <property type="match status" value="1"/>
</dbReference>